<name>A0A229SHL7_9PSEU</name>
<accession>A0A229SHL7</accession>
<evidence type="ECO:0000313" key="2">
    <source>
        <dbReference type="EMBL" id="OXM58377.1"/>
    </source>
</evidence>
<evidence type="ECO:0000313" key="3">
    <source>
        <dbReference type="Proteomes" id="UP000215223"/>
    </source>
</evidence>
<keyword evidence="1" id="KW-0472">Membrane</keyword>
<organism evidence="2 3">
    <name type="scientific">Amycolatopsis thailandensis</name>
    <dbReference type="NCBI Taxonomy" id="589330"/>
    <lineage>
        <taxon>Bacteria</taxon>
        <taxon>Bacillati</taxon>
        <taxon>Actinomycetota</taxon>
        <taxon>Actinomycetes</taxon>
        <taxon>Pseudonocardiales</taxon>
        <taxon>Pseudonocardiaceae</taxon>
        <taxon>Amycolatopsis</taxon>
    </lineage>
</organism>
<keyword evidence="1" id="KW-0812">Transmembrane</keyword>
<evidence type="ECO:0000256" key="1">
    <source>
        <dbReference type="SAM" id="Phobius"/>
    </source>
</evidence>
<dbReference type="AlphaFoldDB" id="A0A229SHL7"/>
<comment type="caution">
    <text evidence="2">The sequence shown here is derived from an EMBL/GenBank/DDBJ whole genome shotgun (WGS) entry which is preliminary data.</text>
</comment>
<keyword evidence="3" id="KW-1185">Reference proteome</keyword>
<reference evidence="2 3" key="1">
    <citation type="submission" date="2017-07" db="EMBL/GenBank/DDBJ databases">
        <title>Amycolatopsis thailandensis Genome sequencing and assembly.</title>
        <authorList>
            <person name="Kaur N."/>
            <person name="Mayilraj S."/>
        </authorList>
    </citation>
    <scope>NUCLEOTIDE SEQUENCE [LARGE SCALE GENOMIC DNA]</scope>
    <source>
        <strain evidence="2 3">JCM 16380</strain>
    </source>
</reference>
<feature type="transmembrane region" description="Helical" evidence="1">
    <location>
        <begin position="60"/>
        <end position="83"/>
    </location>
</feature>
<dbReference type="Proteomes" id="UP000215223">
    <property type="component" value="Unassembled WGS sequence"/>
</dbReference>
<feature type="transmembrane region" description="Helical" evidence="1">
    <location>
        <begin position="30"/>
        <end position="48"/>
    </location>
</feature>
<dbReference type="RefSeq" id="WP_093932332.1">
    <property type="nucleotide sequence ID" value="NZ_NMQT01000013.1"/>
</dbReference>
<dbReference type="OrthoDB" id="9957643at2"/>
<keyword evidence="1" id="KW-1133">Transmembrane helix</keyword>
<proteinExistence type="predicted"/>
<feature type="transmembrane region" description="Helical" evidence="1">
    <location>
        <begin position="6"/>
        <end position="23"/>
    </location>
</feature>
<dbReference type="EMBL" id="NMQT01000013">
    <property type="protein sequence ID" value="OXM58377.1"/>
    <property type="molecule type" value="Genomic_DNA"/>
</dbReference>
<protein>
    <submittedName>
        <fullName evidence="2">Uncharacterized protein</fullName>
    </submittedName>
</protein>
<gene>
    <name evidence="2" type="ORF">CFP71_03270</name>
</gene>
<sequence length="103" mass="10910">MTGAGLAYLLVFLLSGYLASRSYPTRRTGLVVLSVHSLLSAVTVAWLSMATVSPGNSGIIGLWLVIFGPGAAIALCRLLGILWRQISGSPERQKWGTPPKGGW</sequence>